<dbReference type="Proteomes" id="UP001138768">
    <property type="component" value="Unassembled WGS sequence"/>
</dbReference>
<dbReference type="SMART" id="SM00267">
    <property type="entry name" value="GGDEF"/>
    <property type="match status" value="1"/>
</dbReference>
<evidence type="ECO:0000259" key="5">
    <source>
        <dbReference type="PROSITE" id="PS50110"/>
    </source>
</evidence>
<dbReference type="GO" id="GO:0052621">
    <property type="term" value="F:diguanylate cyclase activity"/>
    <property type="evidence" value="ECO:0007669"/>
    <property type="project" value="UniProtKB-EC"/>
</dbReference>
<dbReference type="Gene3D" id="3.30.450.40">
    <property type="match status" value="1"/>
</dbReference>
<dbReference type="Pfam" id="PF00072">
    <property type="entry name" value="Response_reg"/>
    <property type="match status" value="1"/>
</dbReference>
<dbReference type="GO" id="GO:0043709">
    <property type="term" value="P:cell adhesion involved in single-species biofilm formation"/>
    <property type="evidence" value="ECO:0007669"/>
    <property type="project" value="TreeGrafter"/>
</dbReference>
<comment type="caution">
    <text evidence="7">The sequence shown here is derived from an EMBL/GenBank/DDBJ whole genome shotgun (WGS) entry which is preliminary data.</text>
</comment>
<dbReference type="SMART" id="SM00448">
    <property type="entry name" value="REC"/>
    <property type="match status" value="1"/>
</dbReference>
<organism evidence="7 8">
    <name type="scientific">Lamprobacter modestohalophilus</name>
    <dbReference type="NCBI Taxonomy" id="1064514"/>
    <lineage>
        <taxon>Bacteria</taxon>
        <taxon>Pseudomonadati</taxon>
        <taxon>Pseudomonadota</taxon>
        <taxon>Gammaproteobacteria</taxon>
        <taxon>Chromatiales</taxon>
        <taxon>Chromatiaceae</taxon>
        <taxon>Lamprobacter</taxon>
    </lineage>
</organism>
<dbReference type="AlphaFoldDB" id="A0A9X1B639"/>
<dbReference type="Gene3D" id="3.40.50.2300">
    <property type="match status" value="1"/>
</dbReference>
<dbReference type="Pfam" id="PF00990">
    <property type="entry name" value="GGDEF"/>
    <property type="match status" value="1"/>
</dbReference>
<comment type="catalytic activity">
    <reaction evidence="3">
        <text>2 GTP = 3',3'-c-di-GMP + 2 diphosphate</text>
        <dbReference type="Rhea" id="RHEA:24898"/>
        <dbReference type="ChEBI" id="CHEBI:33019"/>
        <dbReference type="ChEBI" id="CHEBI:37565"/>
        <dbReference type="ChEBI" id="CHEBI:58805"/>
        <dbReference type="EC" id="2.7.7.65"/>
    </reaction>
</comment>
<dbReference type="Gene3D" id="3.30.70.270">
    <property type="match status" value="1"/>
</dbReference>
<sequence length="484" mass="53525">MADQRPRILAIDDTPANLLILGTALSEEFDLQIATSGPEGLALATQSPPDLILLDVMMPGMDGFETCERLKTMPTLREIPVVFVTALNEIDAESRGLRCGAADYILKPINVAITQQRIHNLLERDQLRREVAHQRDQLAARLQSLQRHDTWMIQRNQMIERLLACANREEAHQIIAQGAAELFAGHAGLLATPDKADSTQLKVVATWGDVQTVPERFAAEDCWAIRLNSVHEVSNHASSTQCQHFVQAPPSAYLGVSLMVRGETLGLLHISLANAIDAEQRRELRSLTLAVSESIKLALSNLQLQEELREAAIRDQLTGLFNRRYLDETLPRELHRCQREAKLLVAAMLDVDHFKRFNDHYGHDAGDEVLRGVGALLNRNLRADDLACRYGGEELTLILPNATAEEARGRLERIRCDIMALRVLYQDGELPPVTISIGIAASRVGELDAAALLARADAALYRAKASGRNRVVVAAEQQRASGRA</sequence>
<evidence type="ECO:0000313" key="7">
    <source>
        <dbReference type="EMBL" id="MBK1621195.1"/>
    </source>
</evidence>
<feature type="domain" description="GGDEF" evidence="6">
    <location>
        <begin position="342"/>
        <end position="476"/>
    </location>
</feature>
<dbReference type="EMBL" id="NRRY01000061">
    <property type="protein sequence ID" value="MBK1621195.1"/>
    <property type="molecule type" value="Genomic_DNA"/>
</dbReference>
<protein>
    <recommendedName>
        <fullName evidence="2">diguanylate cyclase</fullName>
        <ecNumber evidence="2">2.7.7.65</ecNumber>
    </recommendedName>
</protein>
<dbReference type="SUPFAM" id="SSF55781">
    <property type="entry name" value="GAF domain-like"/>
    <property type="match status" value="1"/>
</dbReference>
<dbReference type="NCBIfam" id="TIGR00254">
    <property type="entry name" value="GGDEF"/>
    <property type="match status" value="1"/>
</dbReference>
<evidence type="ECO:0000256" key="2">
    <source>
        <dbReference type="ARBA" id="ARBA00012528"/>
    </source>
</evidence>
<dbReference type="GO" id="GO:0000160">
    <property type="term" value="P:phosphorelay signal transduction system"/>
    <property type="evidence" value="ECO:0007669"/>
    <property type="project" value="InterPro"/>
</dbReference>
<dbReference type="RefSeq" id="WP_200249536.1">
    <property type="nucleotide sequence ID" value="NZ_NRRY01000061.1"/>
</dbReference>
<dbReference type="InterPro" id="IPR050469">
    <property type="entry name" value="Diguanylate_Cyclase"/>
</dbReference>
<evidence type="ECO:0000259" key="6">
    <source>
        <dbReference type="PROSITE" id="PS50887"/>
    </source>
</evidence>
<gene>
    <name evidence="7" type="ORF">CKO42_22810</name>
</gene>
<dbReference type="InterPro" id="IPR043128">
    <property type="entry name" value="Rev_trsase/Diguanyl_cyclase"/>
</dbReference>
<dbReference type="PROSITE" id="PS50110">
    <property type="entry name" value="RESPONSE_REGULATORY"/>
    <property type="match status" value="1"/>
</dbReference>
<dbReference type="GO" id="GO:1902201">
    <property type="term" value="P:negative regulation of bacterial-type flagellum-dependent cell motility"/>
    <property type="evidence" value="ECO:0007669"/>
    <property type="project" value="TreeGrafter"/>
</dbReference>
<evidence type="ECO:0000313" key="8">
    <source>
        <dbReference type="Proteomes" id="UP001138768"/>
    </source>
</evidence>
<keyword evidence="8" id="KW-1185">Reference proteome</keyword>
<dbReference type="SUPFAM" id="SSF55073">
    <property type="entry name" value="Nucleotide cyclase"/>
    <property type="match status" value="1"/>
</dbReference>
<dbReference type="FunFam" id="3.30.70.270:FF:000001">
    <property type="entry name" value="Diguanylate cyclase domain protein"/>
    <property type="match status" value="1"/>
</dbReference>
<reference evidence="7 8" key="1">
    <citation type="journal article" date="2020" name="Microorganisms">
        <title>Osmotic Adaptation and Compatible Solute Biosynthesis of Phototrophic Bacteria as Revealed from Genome Analyses.</title>
        <authorList>
            <person name="Imhoff J.F."/>
            <person name="Rahn T."/>
            <person name="Kunzel S."/>
            <person name="Keller A."/>
            <person name="Neulinger S.C."/>
        </authorList>
    </citation>
    <scope>NUCLEOTIDE SEQUENCE [LARGE SCALE GENOMIC DNA]</scope>
    <source>
        <strain evidence="7 8">DSM 25653</strain>
    </source>
</reference>
<dbReference type="SUPFAM" id="SSF52172">
    <property type="entry name" value="CheY-like"/>
    <property type="match status" value="1"/>
</dbReference>
<dbReference type="InterPro" id="IPR000160">
    <property type="entry name" value="GGDEF_dom"/>
</dbReference>
<dbReference type="InterPro" id="IPR011006">
    <property type="entry name" value="CheY-like_superfamily"/>
</dbReference>
<feature type="domain" description="Response regulatory" evidence="5">
    <location>
        <begin position="7"/>
        <end position="122"/>
    </location>
</feature>
<dbReference type="InterPro" id="IPR029787">
    <property type="entry name" value="Nucleotide_cyclase"/>
</dbReference>
<keyword evidence="4" id="KW-0597">Phosphoprotein</keyword>
<feature type="modified residue" description="4-aspartylphosphate" evidence="4">
    <location>
        <position position="55"/>
    </location>
</feature>
<dbReference type="InterPro" id="IPR029016">
    <property type="entry name" value="GAF-like_dom_sf"/>
</dbReference>
<dbReference type="PANTHER" id="PTHR45138">
    <property type="entry name" value="REGULATORY COMPONENTS OF SENSORY TRANSDUCTION SYSTEM"/>
    <property type="match status" value="1"/>
</dbReference>
<evidence type="ECO:0000256" key="4">
    <source>
        <dbReference type="PROSITE-ProRule" id="PRU00169"/>
    </source>
</evidence>
<dbReference type="GO" id="GO:0005886">
    <property type="term" value="C:plasma membrane"/>
    <property type="evidence" value="ECO:0007669"/>
    <property type="project" value="TreeGrafter"/>
</dbReference>
<dbReference type="PROSITE" id="PS50887">
    <property type="entry name" value="GGDEF"/>
    <property type="match status" value="1"/>
</dbReference>
<dbReference type="CDD" id="cd01949">
    <property type="entry name" value="GGDEF"/>
    <property type="match status" value="1"/>
</dbReference>
<dbReference type="EC" id="2.7.7.65" evidence="2"/>
<dbReference type="InterPro" id="IPR001789">
    <property type="entry name" value="Sig_transdc_resp-reg_receiver"/>
</dbReference>
<proteinExistence type="predicted"/>
<dbReference type="PANTHER" id="PTHR45138:SF9">
    <property type="entry name" value="DIGUANYLATE CYCLASE DGCM-RELATED"/>
    <property type="match status" value="1"/>
</dbReference>
<accession>A0A9X1B639</accession>
<evidence type="ECO:0000256" key="3">
    <source>
        <dbReference type="ARBA" id="ARBA00034247"/>
    </source>
</evidence>
<evidence type="ECO:0000256" key="1">
    <source>
        <dbReference type="ARBA" id="ARBA00001946"/>
    </source>
</evidence>
<comment type="cofactor">
    <cofactor evidence="1">
        <name>Mg(2+)</name>
        <dbReference type="ChEBI" id="CHEBI:18420"/>
    </cofactor>
</comment>
<name>A0A9X1B639_9GAMM</name>